<feature type="coiled-coil region" evidence="1">
    <location>
        <begin position="12"/>
        <end position="46"/>
    </location>
</feature>
<comment type="caution">
    <text evidence="3">The sequence shown here is derived from an EMBL/GenBank/DDBJ whole genome shotgun (WGS) entry which is preliminary data.</text>
</comment>
<evidence type="ECO:0000313" key="3">
    <source>
        <dbReference type="EMBL" id="KAJ7715997.1"/>
    </source>
</evidence>
<reference evidence="3" key="1">
    <citation type="submission" date="2023-03" db="EMBL/GenBank/DDBJ databases">
        <title>Massive genome expansion in bonnet fungi (Mycena s.s.) driven by repeated elements and novel gene families across ecological guilds.</title>
        <authorList>
            <consortium name="Lawrence Berkeley National Laboratory"/>
            <person name="Harder C.B."/>
            <person name="Miyauchi S."/>
            <person name="Viragh M."/>
            <person name="Kuo A."/>
            <person name="Thoen E."/>
            <person name="Andreopoulos B."/>
            <person name="Lu D."/>
            <person name="Skrede I."/>
            <person name="Drula E."/>
            <person name="Henrissat B."/>
            <person name="Morin E."/>
            <person name="Kohler A."/>
            <person name="Barry K."/>
            <person name="LaButti K."/>
            <person name="Morin E."/>
            <person name="Salamov A."/>
            <person name="Lipzen A."/>
            <person name="Mereny Z."/>
            <person name="Hegedus B."/>
            <person name="Baldrian P."/>
            <person name="Stursova M."/>
            <person name="Weitz H."/>
            <person name="Taylor A."/>
            <person name="Grigoriev I.V."/>
            <person name="Nagy L.G."/>
            <person name="Martin F."/>
            <person name="Kauserud H."/>
        </authorList>
    </citation>
    <scope>NUCLEOTIDE SEQUENCE</scope>
    <source>
        <strain evidence="3">CBHHK182m</strain>
    </source>
</reference>
<sequence length="323" mass="35441">MEDENTSLRTDVDGLRAALEVSEANVAELESQIATLRAQVASSAQVDRDIAKFKADCRGDLVRISLPRCVESERCVQSAPNIRTFSQNIAGAPDVLTATQSRSEGDGAILCSASEGYLVDHRLECEGLSLIPPITTLEEWYEPLTPEPEPLDALLLETRQMLELDLTNAEISETLIAQMSTQIVHLKEGVHSLRRAIVAKTHALTILQKLNDARVEALQKENAILAATLDEVKTNYKRVKHEKRMLRQESAASTTDVEEPCPTRGRNVNGIQSKSPSQSVPAAEDQLPADSKPPRKRRKLQVPNSSRTPQNPGLDGLTLKEGN</sequence>
<keyword evidence="4" id="KW-1185">Reference proteome</keyword>
<keyword evidence="1" id="KW-0175">Coiled coil</keyword>
<protein>
    <submittedName>
        <fullName evidence="3">Uncharacterized protein</fullName>
    </submittedName>
</protein>
<accession>A0AAD7MG79</accession>
<evidence type="ECO:0000313" key="4">
    <source>
        <dbReference type="Proteomes" id="UP001215598"/>
    </source>
</evidence>
<evidence type="ECO:0000256" key="1">
    <source>
        <dbReference type="SAM" id="Coils"/>
    </source>
</evidence>
<proteinExistence type="predicted"/>
<gene>
    <name evidence="3" type="ORF">B0H16DRAFT_1614839</name>
</gene>
<organism evidence="3 4">
    <name type="scientific">Mycena metata</name>
    <dbReference type="NCBI Taxonomy" id="1033252"/>
    <lineage>
        <taxon>Eukaryota</taxon>
        <taxon>Fungi</taxon>
        <taxon>Dikarya</taxon>
        <taxon>Basidiomycota</taxon>
        <taxon>Agaricomycotina</taxon>
        <taxon>Agaricomycetes</taxon>
        <taxon>Agaricomycetidae</taxon>
        <taxon>Agaricales</taxon>
        <taxon>Marasmiineae</taxon>
        <taxon>Mycenaceae</taxon>
        <taxon>Mycena</taxon>
    </lineage>
</organism>
<dbReference type="Proteomes" id="UP001215598">
    <property type="component" value="Unassembled WGS sequence"/>
</dbReference>
<name>A0AAD7MG79_9AGAR</name>
<dbReference type="EMBL" id="JARKIB010000299">
    <property type="protein sequence ID" value="KAJ7715997.1"/>
    <property type="molecule type" value="Genomic_DNA"/>
</dbReference>
<feature type="compositionally biased region" description="Polar residues" evidence="2">
    <location>
        <begin position="269"/>
        <end position="280"/>
    </location>
</feature>
<dbReference type="AlphaFoldDB" id="A0AAD7MG79"/>
<feature type="compositionally biased region" description="Polar residues" evidence="2">
    <location>
        <begin position="302"/>
        <end position="311"/>
    </location>
</feature>
<evidence type="ECO:0000256" key="2">
    <source>
        <dbReference type="SAM" id="MobiDB-lite"/>
    </source>
</evidence>
<feature type="region of interest" description="Disordered" evidence="2">
    <location>
        <begin position="243"/>
        <end position="323"/>
    </location>
</feature>